<dbReference type="VEuPathDB" id="FungiDB:BDEG_25654"/>
<dbReference type="Proteomes" id="UP000077115">
    <property type="component" value="Unassembled WGS sequence"/>
</dbReference>
<dbReference type="PROSITE" id="PS50031">
    <property type="entry name" value="EH"/>
    <property type="match status" value="1"/>
</dbReference>
<dbReference type="SUPFAM" id="SSF47473">
    <property type="entry name" value="EF-hand"/>
    <property type="match status" value="1"/>
</dbReference>
<accession>A0A177WPW2</accession>
<gene>
    <name evidence="3" type="ORF">BDEG_25654</name>
</gene>
<organism evidence="3 4">
    <name type="scientific">Batrachochytrium dendrobatidis (strain JEL423)</name>
    <dbReference type="NCBI Taxonomy" id="403673"/>
    <lineage>
        <taxon>Eukaryota</taxon>
        <taxon>Fungi</taxon>
        <taxon>Fungi incertae sedis</taxon>
        <taxon>Chytridiomycota</taxon>
        <taxon>Chytridiomycota incertae sedis</taxon>
        <taxon>Chytridiomycetes</taxon>
        <taxon>Rhizophydiales</taxon>
        <taxon>Rhizophydiales incertae sedis</taxon>
        <taxon>Batrachochytrium</taxon>
    </lineage>
</organism>
<dbReference type="AlphaFoldDB" id="A0A177WPW2"/>
<evidence type="ECO:0000313" key="4">
    <source>
        <dbReference type="Proteomes" id="UP000077115"/>
    </source>
</evidence>
<dbReference type="InterPro" id="IPR011992">
    <property type="entry name" value="EF-hand-dom_pair"/>
</dbReference>
<dbReference type="eggNOG" id="KOG0998">
    <property type="taxonomic scope" value="Eukaryota"/>
</dbReference>
<dbReference type="GO" id="GO:0006897">
    <property type="term" value="P:endocytosis"/>
    <property type="evidence" value="ECO:0007669"/>
    <property type="project" value="TreeGrafter"/>
</dbReference>
<proteinExistence type="predicted"/>
<reference evidence="3 4" key="1">
    <citation type="submission" date="2006-10" db="EMBL/GenBank/DDBJ databases">
        <title>The Genome Sequence of Batrachochytrium dendrobatidis JEL423.</title>
        <authorList>
            <consortium name="The Broad Institute Genome Sequencing Platform"/>
            <person name="Birren B."/>
            <person name="Lander E."/>
            <person name="Galagan J."/>
            <person name="Cuomo C."/>
            <person name="Devon K."/>
            <person name="Jaffe D."/>
            <person name="Butler J."/>
            <person name="Alvarez P."/>
            <person name="Gnerre S."/>
            <person name="Grabherr M."/>
            <person name="Kleber M."/>
            <person name="Mauceli E."/>
            <person name="Brockman W."/>
            <person name="Young S."/>
            <person name="LaButti K."/>
            <person name="Sykes S."/>
            <person name="DeCaprio D."/>
            <person name="Crawford M."/>
            <person name="Koehrsen M."/>
            <person name="Engels R."/>
            <person name="Montgomery P."/>
            <person name="Pearson M."/>
            <person name="Howarth C."/>
            <person name="Larson L."/>
            <person name="White J."/>
            <person name="O'Leary S."/>
            <person name="Kodira C."/>
            <person name="Zeng Q."/>
            <person name="Yandava C."/>
            <person name="Alvarado L."/>
            <person name="Longcore J."/>
            <person name="James T."/>
        </authorList>
    </citation>
    <scope>NUCLEOTIDE SEQUENCE [LARGE SCALE GENOMIC DNA]</scope>
    <source>
        <strain evidence="3 4">JEL423</strain>
    </source>
</reference>
<sequence length="243" mass="27560">MSDTSNFDWYISPADRFSYETQFSKCSNGDDDCEITLPQLDPIFHQSRLQTEDFLQIWQLVDIKYQQSINKSQFIYFMHILTSRRRGRPLPVGLPLNIKEEFLKENQIASSLYIRPSVNVRDVGASANKDINELQMELVQLELDASAAHKESQMASQRLKELCVAKEEIEGMAAYVKSHEQALEVEVDALRKSVDSQSGVASAMDSTRVRDLISKIAMDKQVLELLLAQLKDDQDAANLSLAI</sequence>
<dbReference type="GO" id="GO:0005737">
    <property type="term" value="C:cytoplasm"/>
    <property type="evidence" value="ECO:0007669"/>
    <property type="project" value="TreeGrafter"/>
</dbReference>
<dbReference type="GO" id="GO:0005886">
    <property type="term" value="C:plasma membrane"/>
    <property type="evidence" value="ECO:0007669"/>
    <property type="project" value="TreeGrafter"/>
</dbReference>
<protein>
    <recommendedName>
        <fullName evidence="2">EH domain-containing protein</fullName>
    </recommendedName>
</protein>
<evidence type="ECO:0000259" key="2">
    <source>
        <dbReference type="PROSITE" id="PS50031"/>
    </source>
</evidence>
<evidence type="ECO:0000313" key="3">
    <source>
        <dbReference type="EMBL" id="OAJ42157.1"/>
    </source>
</evidence>
<evidence type="ECO:0000256" key="1">
    <source>
        <dbReference type="SAM" id="Coils"/>
    </source>
</evidence>
<dbReference type="Gene3D" id="1.10.238.10">
    <property type="entry name" value="EF-hand"/>
    <property type="match status" value="1"/>
</dbReference>
<dbReference type="STRING" id="403673.A0A177WPW2"/>
<name>A0A177WPW2_BATDL</name>
<dbReference type="Pfam" id="PF12763">
    <property type="entry name" value="EH"/>
    <property type="match status" value="1"/>
</dbReference>
<dbReference type="PANTHER" id="PTHR11216:SF74">
    <property type="entry name" value="ACTIN CYTOSKELETON-REGULATORY COMPLEX PROTEIN END3"/>
    <property type="match status" value="1"/>
</dbReference>
<dbReference type="GO" id="GO:0016197">
    <property type="term" value="P:endosomal transport"/>
    <property type="evidence" value="ECO:0007669"/>
    <property type="project" value="TreeGrafter"/>
</dbReference>
<feature type="domain" description="EH" evidence="2">
    <location>
        <begin position="15"/>
        <end position="95"/>
    </location>
</feature>
<feature type="coiled-coil region" evidence="1">
    <location>
        <begin position="124"/>
        <end position="151"/>
    </location>
</feature>
<keyword evidence="1" id="KW-0175">Coiled coil</keyword>
<dbReference type="SMART" id="SM00027">
    <property type="entry name" value="EH"/>
    <property type="match status" value="1"/>
</dbReference>
<dbReference type="PANTHER" id="PTHR11216">
    <property type="entry name" value="EH DOMAIN"/>
    <property type="match status" value="1"/>
</dbReference>
<dbReference type="InterPro" id="IPR000261">
    <property type="entry name" value="EH_dom"/>
</dbReference>
<reference evidence="3 4" key="2">
    <citation type="submission" date="2016-05" db="EMBL/GenBank/DDBJ databases">
        <title>Lineage-specific infection strategies underlie the spectrum of fungal disease in amphibians.</title>
        <authorList>
            <person name="Cuomo C.A."/>
            <person name="Farrer R.A."/>
            <person name="James T."/>
            <person name="Longcore J."/>
            <person name="Birren B."/>
        </authorList>
    </citation>
    <scope>NUCLEOTIDE SEQUENCE [LARGE SCALE GENOMIC DNA]</scope>
    <source>
        <strain evidence="3 4">JEL423</strain>
    </source>
</reference>
<dbReference type="EMBL" id="DS022307">
    <property type="protein sequence ID" value="OAJ42157.1"/>
    <property type="molecule type" value="Genomic_DNA"/>
</dbReference>
<dbReference type="OrthoDB" id="1716625at2759"/>